<reference evidence="12 13" key="1">
    <citation type="submission" date="2022-10" db="EMBL/GenBank/DDBJ databases">
        <title>Chitinophaga nivalis PC15 sp. nov., isolated from Pyeongchang county, South Korea.</title>
        <authorList>
            <person name="Trinh H.N."/>
        </authorList>
    </citation>
    <scope>NUCLEOTIDE SEQUENCE [LARGE SCALE GENOMIC DNA]</scope>
    <source>
        <strain evidence="12 13">PC14</strain>
    </source>
</reference>
<dbReference type="InterPro" id="IPR006116">
    <property type="entry name" value="NT_2-5OAS_ClassI-CCAase"/>
</dbReference>
<accession>A0ABT3IQ58</accession>
<dbReference type="Proteomes" id="UP001207742">
    <property type="component" value="Unassembled WGS sequence"/>
</dbReference>
<evidence type="ECO:0000256" key="1">
    <source>
        <dbReference type="ARBA" id="ARBA00022679"/>
    </source>
</evidence>
<evidence type="ECO:0000256" key="7">
    <source>
        <dbReference type="ARBA" id="ARBA00023080"/>
    </source>
</evidence>
<dbReference type="Pfam" id="PF21654">
    <property type="entry name" value="DncV-like_NTFase"/>
    <property type="match status" value="1"/>
</dbReference>
<dbReference type="RefSeq" id="WP_264732882.1">
    <property type="nucleotide sequence ID" value="NZ_JAPDNR010000001.1"/>
</dbReference>
<evidence type="ECO:0000256" key="8">
    <source>
        <dbReference type="ARBA" id="ARBA00023118"/>
    </source>
</evidence>
<dbReference type="CDD" id="cd05400">
    <property type="entry name" value="NT_2-5OAS_ClassI-CCAase"/>
    <property type="match status" value="1"/>
</dbReference>
<keyword evidence="4" id="KW-0547">Nucleotide-binding</keyword>
<evidence type="ECO:0000313" key="13">
    <source>
        <dbReference type="Proteomes" id="UP001207742"/>
    </source>
</evidence>
<evidence type="ECO:0000256" key="2">
    <source>
        <dbReference type="ARBA" id="ARBA00022695"/>
    </source>
</evidence>
<evidence type="ECO:0000259" key="11">
    <source>
        <dbReference type="Pfam" id="PF21654"/>
    </source>
</evidence>
<evidence type="ECO:0000256" key="3">
    <source>
        <dbReference type="ARBA" id="ARBA00022723"/>
    </source>
</evidence>
<evidence type="ECO:0000256" key="4">
    <source>
        <dbReference type="ARBA" id="ARBA00022741"/>
    </source>
</evidence>
<organism evidence="12 13">
    <name type="scientific">Chitinophaga nivalis</name>
    <dbReference type="NCBI Taxonomy" id="2991709"/>
    <lineage>
        <taxon>Bacteria</taxon>
        <taxon>Pseudomonadati</taxon>
        <taxon>Bacteroidota</taxon>
        <taxon>Chitinophagia</taxon>
        <taxon>Chitinophagales</taxon>
        <taxon>Chitinophagaceae</taxon>
        <taxon>Chitinophaga</taxon>
    </lineage>
</organism>
<sequence>MLTTEQRDQFSEIFDELGKSLDISKTDYDKAVTSYRYVGGWLAEKDSPLAPYSPVISPQGSFLLGTMIQPVTEGDHLDIDLVCKLVGKRSYWTQYDLKHAIGDRLKAHGTFNRMLRRKEGRRCWTLEYAEEANFHMDILPSIVGHGFQILLEKAANRKMEDMTPLAIRITDKELQNYKTATDPLEWLVSNMFGYAVWFEERCRLAIIKAVNFSESIKPVPTYQVRKTPLQRIVQILKRHRDIMFNGDEDKPISIIITTLAAHAYKKQTNILVGLQEVMAEMEQYIEDRYDPVTGQYYKWIGNPVNKQENFADKWLTFPQRKDNFYKWLQAVKRDIAYVTEQRSLPTIQETLNRSFGKKIITQTFSNLASMQRERREAGVLKMAASTGILGATGRTSLGNHTFFGSEE</sequence>
<comment type="caution">
    <text evidence="12">The sequence shown here is derived from an EMBL/GenBank/DDBJ whole genome shotgun (WGS) entry which is preliminary data.</text>
</comment>
<evidence type="ECO:0000313" key="12">
    <source>
        <dbReference type="EMBL" id="MCW3486068.1"/>
    </source>
</evidence>
<evidence type="ECO:0000256" key="9">
    <source>
        <dbReference type="ARBA" id="ARBA00044145"/>
    </source>
</evidence>
<dbReference type="InterPro" id="IPR048445">
    <property type="entry name" value="DncV-like_NTFase"/>
</dbReference>
<keyword evidence="6" id="KW-0460">Magnesium</keyword>
<dbReference type="EMBL" id="JAPDNS010000002">
    <property type="protein sequence ID" value="MCW3486068.1"/>
    <property type="molecule type" value="Genomic_DNA"/>
</dbReference>
<keyword evidence="13" id="KW-1185">Reference proteome</keyword>
<comment type="catalytic activity">
    <reaction evidence="10">
        <text>GTP + ATP = 3',3'-cGAMP + 2 diphosphate</text>
        <dbReference type="Rhea" id="RHEA:35647"/>
        <dbReference type="ChEBI" id="CHEBI:30616"/>
        <dbReference type="ChEBI" id="CHEBI:33019"/>
        <dbReference type="ChEBI" id="CHEBI:37565"/>
        <dbReference type="ChEBI" id="CHEBI:71501"/>
    </reaction>
    <physiologicalReaction direction="left-to-right" evidence="10">
        <dbReference type="Rhea" id="RHEA:35648"/>
    </physiologicalReaction>
</comment>
<proteinExistence type="predicted"/>
<keyword evidence="5" id="KW-0067">ATP-binding</keyword>
<keyword evidence="1" id="KW-0808">Transferase</keyword>
<keyword evidence="8" id="KW-0051">Antiviral defense</keyword>
<gene>
    <name evidence="12" type="ORF">OL497_19360</name>
</gene>
<name>A0ABT3IQ58_9BACT</name>
<evidence type="ECO:0000256" key="5">
    <source>
        <dbReference type="ARBA" id="ARBA00022840"/>
    </source>
</evidence>
<evidence type="ECO:0000256" key="10">
    <source>
        <dbReference type="ARBA" id="ARBA00048304"/>
    </source>
</evidence>
<keyword evidence="2" id="KW-0548">Nucleotidyltransferase</keyword>
<evidence type="ECO:0000256" key="6">
    <source>
        <dbReference type="ARBA" id="ARBA00022842"/>
    </source>
</evidence>
<protein>
    <recommendedName>
        <fullName evidence="9">Cyclic GMP-AMP synthase</fullName>
    </recommendedName>
</protein>
<keyword evidence="3" id="KW-0479">Metal-binding</keyword>
<keyword evidence="7" id="KW-0546">Nucleotide metabolism</keyword>
<feature type="domain" description="Cyclic GMP-AMP synthase DncV-like nucleotidyltransferase" evidence="11">
    <location>
        <begin position="57"/>
        <end position="138"/>
    </location>
</feature>